<dbReference type="EMBL" id="JANUCT010000004">
    <property type="protein sequence ID" value="MCS3902834.1"/>
    <property type="molecule type" value="Genomic_DNA"/>
</dbReference>
<comment type="caution">
    <text evidence="1">The sequence shown here is derived from an EMBL/GenBank/DDBJ whole genome shotgun (WGS) entry which is preliminary data.</text>
</comment>
<dbReference type="RefSeq" id="WP_259054421.1">
    <property type="nucleotide sequence ID" value="NZ_JANUCT010000004.1"/>
</dbReference>
<protein>
    <submittedName>
        <fullName evidence="1">Glycyl-tRNA synthetase beta subunit</fullName>
    </submittedName>
</protein>
<gene>
    <name evidence="1" type="ORF">J2T55_000838</name>
</gene>
<proteinExistence type="predicted"/>
<keyword evidence="2" id="KW-1185">Reference proteome</keyword>
<evidence type="ECO:0000313" key="2">
    <source>
        <dbReference type="Proteomes" id="UP001204445"/>
    </source>
</evidence>
<name>A0AAE3HKL1_9GAMM</name>
<sequence length="61" mass="7354">MYVHPYNIHPEHIVVLARRKHWTPRRLAICFTDLPLHVAEDLLENRAEIDKHGELIYRIKD</sequence>
<evidence type="ECO:0000313" key="1">
    <source>
        <dbReference type="EMBL" id="MCS3902834.1"/>
    </source>
</evidence>
<dbReference type="Proteomes" id="UP001204445">
    <property type="component" value="Unassembled WGS sequence"/>
</dbReference>
<accession>A0AAE3HKL1</accession>
<reference evidence="1" key="1">
    <citation type="submission" date="2022-08" db="EMBL/GenBank/DDBJ databases">
        <title>Genomic Encyclopedia of Type Strains, Phase III (KMG-III): the genomes of soil and plant-associated and newly described type strains.</title>
        <authorList>
            <person name="Whitman W."/>
        </authorList>
    </citation>
    <scope>NUCLEOTIDE SEQUENCE</scope>
    <source>
        <strain evidence="1">HMT 1</strain>
    </source>
</reference>
<organism evidence="1 2">
    <name type="scientific">Methylohalomonas lacus</name>
    <dbReference type="NCBI Taxonomy" id="398773"/>
    <lineage>
        <taxon>Bacteria</taxon>
        <taxon>Pseudomonadati</taxon>
        <taxon>Pseudomonadota</taxon>
        <taxon>Gammaproteobacteria</taxon>
        <taxon>Methylohalomonadales</taxon>
        <taxon>Methylohalomonadaceae</taxon>
        <taxon>Methylohalomonas</taxon>
    </lineage>
</organism>
<dbReference type="AlphaFoldDB" id="A0AAE3HKL1"/>